<proteinExistence type="predicted"/>
<dbReference type="STRING" id="593907.Celgi_3069"/>
<dbReference type="AlphaFoldDB" id="F8A774"/>
<dbReference type="EMBL" id="CP002665">
    <property type="protein sequence ID" value="AEI13561.1"/>
    <property type="molecule type" value="Genomic_DNA"/>
</dbReference>
<dbReference type="eggNOG" id="ENOG50333K4">
    <property type="taxonomic scope" value="Bacteria"/>
</dbReference>
<dbReference type="KEGG" id="cga:Celgi_3069"/>
<protein>
    <submittedName>
        <fullName evidence="1">Uncharacterized protein</fullName>
    </submittedName>
</protein>
<dbReference type="OrthoDB" id="5139398at2"/>
<evidence type="ECO:0000313" key="2">
    <source>
        <dbReference type="Proteomes" id="UP000000485"/>
    </source>
</evidence>
<sequence length="294" mass="30759">MDAALPAEHDGRHVLALPAGLPPGRDVEALARAWFPGAAWEQDPVAAVAASSRPMTGARFRGLVVQDEVPAQPGRLRLTDDAALAGPHPLDEQTARDGLRVPGPLDLFALDGEASSQVRAWFVAAARRTGGLVVPAQRAQVMAPEPGSVVALTLWSAVPLTLADVLPLVRPAMVGARVTPSPGPDAPGPQTYAVTAAFDYDGDVTLRTSRSTEVPVVLSTLSWRDYGPWAYRITWTAPDEQEGSALADIARQRVAPTVARVAAALHAAAGGTVVDAGGFVVGPQELAERAVQHR</sequence>
<name>F8A774_CELGA</name>
<accession>F8A774</accession>
<reference evidence="2" key="1">
    <citation type="submission" date="2011-04" db="EMBL/GenBank/DDBJ databases">
        <title>Complete sequence of Cellvibrio gilvus ATCC 13127.</title>
        <authorList>
            <person name="Lucas S."/>
            <person name="Han J."/>
            <person name="Lapidus A."/>
            <person name="Cheng J.-F."/>
            <person name="Goodwin L."/>
            <person name="Pitluck S."/>
            <person name="Peters L."/>
            <person name="Munk A."/>
            <person name="Detter J.C."/>
            <person name="Han C."/>
            <person name="Tapia R."/>
            <person name="Land M."/>
            <person name="Hauser L."/>
            <person name="Kyrpides N."/>
            <person name="Ivanova N."/>
            <person name="Ovchinnikova G."/>
            <person name="Pagani I."/>
            <person name="Mead D."/>
            <person name="Brumm P."/>
            <person name="Woyke T."/>
        </authorList>
    </citation>
    <scope>NUCLEOTIDE SEQUENCE [LARGE SCALE GENOMIC DNA]</scope>
    <source>
        <strain evidence="2">ATCC 13127 / NRRL B-14078</strain>
    </source>
</reference>
<gene>
    <name evidence="1" type="ordered locus">Celgi_3069</name>
</gene>
<dbReference type="RefSeq" id="WP_013885078.1">
    <property type="nucleotide sequence ID" value="NC_015671.1"/>
</dbReference>
<evidence type="ECO:0000313" key="1">
    <source>
        <dbReference type="EMBL" id="AEI13561.1"/>
    </source>
</evidence>
<dbReference type="Proteomes" id="UP000000485">
    <property type="component" value="Chromosome"/>
</dbReference>
<dbReference type="HOGENOM" id="CLU_039595_1_0_11"/>
<keyword evidence="2" id="KW-1185">Reference proteome</keyword>
<organism evidence="1 2">
    <name type="scientific">Cellulomonas gilvus (strain ATCC 13127 / NRRL B-14078)</name>
    <name type="common">Cellvibrio gilvus</name>
    <dbReference type="NCBI Taxonomy" id="593907"/>
    <lineage>
        <taxon>Bacteria</taxon>
        <taxon>Bacillati</taxon>
        <taxon>Actinomycetota</taxon>
        <taxon>Actinomycetes</taxon>
        <taxon>Micrococcales</taxon>
        <taxon>Cellulomonadaceae</taxon>
        <taxon>Cellulomonas</taxon>
    </lineage>
</organism>